<comment type="caution">
    <text evidence="1">The sequence shown here is derived from an EMBL/GenBank/DDBJ whole genome shotgun (WGS) entry which is preliminary data.</text>
</comment>
<gene>
    <name evidence="1" type="ORF">H8S77_17260</name>
</gene>
<reference evidence="1 2" key="1">
    <citation type="submission" date="2020-08" db="EMBL/GenBank/DDBJ databases">
        <title>Genome public.</title>
        <authorList>
            <person name="Liu C."/>
            <person name="Sun Q."/>
        </authorList>
    </citation>
    <scope>NUCLEOTIDE SEQUENCE [LARGE SCALE GENOMIC DNA]</scope>
    <source>
        <strain evidence="1 2">BX2</strain>
    </source>
</reference>
<organism evidence="1 2">
    <name type="scientific">Parabacteroides segnis</name>
    <dbReference type="NCBI Taxonomy" id="2763058"/>
    <lineage>
        <taxon>Bacteria</taxon>
        <taxon>Pseudomonadati</taxon>
        <taxon>Bacteroidota</taxon>
        <taxon>Bacteroidia</taxon>
        <taxon>Bacteroidales</taxon>
        <taxon>Tannerellaceae</taxon>
        <taxon>Parabacteroides</taxon>
    </lineage>
</organism>
<evidence type="ECO:0000313" key="2">
    <source>
        <dbReference type="Proteomes" id="UP000644010"/>
    </source>
</evidence>
<protein>
    <submittedName>
        <fullName evidence="1">Uncharacterized protein</fullName>
    </submittedName>
</protein>
<name>A0ABR7E4C4_9BACT</name>
<dbReference type="RefSeq" id="WP_186960481.1">
    <property type="nucleotide sequence ID" value="NZ_JACOOI010000021.1"/>
</dbReference>
<evidence type="ECO:0000313" key="1">
    <source>
        <dbReference type="EMBL" id="MBC5644630.1"/>
    </source>
</evidence>
<dbReference type="EMBL" id="JACOOI010000021">
    <property type="protein sequence ID" value="MBC5644630.1"/>
    <property type="molecule type" value="Genomic_DNA"/>
</dbReference>
<accession>A0ABR7E4C4</accession>
<proteinExistence type="predicted"/>
<keyword evidence="2" id="KW-1185">Reference proteome</keyword>
<sequence>MYFKRGSPRAAGSLLPLVSTNGSEYRRQSLFLCGIYPLSYSYKYLEKGLKPTEESGKTGRFIYPSVETDGKREPTAWGFAPLKEIAQT</sequence>
<dbReference type="Proteomes" id="UP000644010">
    <property type="component" value="Unassembled WGS sequence"/>
</dbReference>